<dbReference type="SMART" id="SM00360">
    <property type="entry name" value="RRM"/>
    <property type="match status" value="3"/>
</dbReference>
<evidence type="ECO:0000259" key="7">
    <source>
        <dbReference type="PROSITE" id="PS50102"/>
    </source>
</evidence>
<proteinExistence type="predicted"/>
<keyword evidence="3 5" id="KW-0694">RNA-binding</keyword>
<dbReference type="InterPro" id="IPR000504">
    <property type="entry name" value="RRM_dom"/>
</dbReference>
<evidence type="ECO:0000256" key="3">
    <source>
        <dbReference type="ARBA" id="ARBA00022884"/>
    </source>
</evidence>
<dbReference type="PANTHER" id="PTHR24012">
    <property type="entry name" value="RNA BINDING PROTEIN"/>
    <property type="match status" value="1"/>
</dbReference>
<dbReference type="InterPro" id="IPR008847">
    <property type="entry name" value="Suf"/>
</dbReference>
<dbReference type="EMBL" id="CAJVPI010001361">
    <property type="protein sequence ID" value="CAG8609030.1"/>
    <property type="molecule type" value="Genomic_DNA"/>
</dbReference>
<dbReference type="Gene3D" id="3.30.70.330">
    <property type="match status" value="3"/>
</dbReference>
<dbReference type="CDD" id="cd12296">
    <property type="entry name" value="RRM1_Prp24"/>
    <property type="match status" value="1"/>
</dbReference>
<keyword evidence="2" id="KW-0677">Repeat</keyword>
<dbReference type="AlphaFoldDB" id="A0A9N9CP36"/>
<feature type="compositionally biased region" description="Basic and acidic residues" evidence="6">
    <location>
        <begin position="505"/>
        <end position="514"/>
    </location>
</feature>
<dbReference type="Pfam" id="PF05843">
    <property type="entry name" value="Suf"/>
    <property type="match status" value="1"/>
</dbReference>
<evidence type="ECO:0000256" key="1">
    <source>
        <dbReference type="ARBA" id="ARBA00004123"/>
    </source>
</evidence>
<dbReference type="InterPro" id="IPR003107">
    <property type="entry name" value="HAT"/>
</dbReference>
<feature type="region of interest" description="Disordered" evidence="6">
    <location>
        <begin position="759"/>
        <end position="783"/>
    </location>
</feature>
<dbReference type="InterPro" id="IPR012677">
    <property type="entry name" value="Nucleotide-bd_a/b_plait_sf"/>
</dbReference>
<dbReference type="SUPFAM" id="SSF54928">
    <property type="entry name" value="RNA-binding domain, RBD"/>
    <property type="match status" value="3"/>
</dbReference>
<dbReference type="InterPro" id="IPR034397">
    <property type="entry name" value="Prp24_RRM1"/>
</dbReference>
<dbReference type="SMART" id="SM00386">
    <property type="entry name" value="HAT"/>
    <property type="match status" value="6"/>
</dbReference>
<dbReference type="Pfam" id="PF00076">
    <property type="entry name" value="RRM_1"/>
    <property type="match status" value="3"/>
</dbReference>
<feature type="domain" description="RRM" evidence="7">
    <location>
        <begin position="519"/>
        <end position="592"/>
    </location>
</feature>
<evidence type="ECO:0000256" key="5">
    <source>
        <dbReference type="PROSITE-ProRule" id="PRU00176"/>
    </source>
</evidence>
<keyword evidence="9" id="KW-1185">Reference proteome</keyword>
<dbReference type="GO" id="GO:0006396">
    <property type="term" value="P:RNA processing"/>
    <property type="evidence" value="ECO:0007669"/>
    <property type="project" value="InterPro"/>
</dbReference>
<evidence type="ECO:0000256" key="2">
    <source>
        <dbReference type="ARBA" id="ARBA00022737"/>
    </source>
</evidence>
<evidence type="ECO:0000256" key="6">
    <source>
        <dbReference type="SAM" id="MobiDB-lite"/>
    </source>
</evidence>
<feature type="domain" description="RRM" evidence="7">
    <location>
        <begin position="592"/>
        <end position="669"/>
    </location>
</feature>
<keyword evidence="4" id="KW-0539">Nucleus</keyword>
<dbReference type="SUPFAM" id="SSF48452">
    <property type="entry name" value="TPR-like"/>
    <property type="match status" value="1"/>
</dbReference>
<gene>
    <name evidence="8" type="ORF">PBRASI_LOCUS8063</name>
</gene>
<dbReference type="GO" id="GO:0003723">
    <property type="term" value="F:RNA binding"/>
    <property type="evidence" value="ECO:0007669"/>
    <property type="project" value="UniProtKB-UniRule"/>
</dbReference>
<feature type="region of interest" description="Disordered" evidence="6">
    <location>
        <begin position="495"/>
        <end position="514"/>
    </location>
</feature>
<accession>A0A9N9CP36</accession>
<evidence type="ECO:0000313" key="9">
    <source>
        <dbReference type="Proteomes" id="UP000789739"/>
    </source>
</evidence>
<evidence type="ECO:0000313" key="8">
    <source>
        <dbReference type="EMBL" id="CAG8609030.1"/>
    </source>
</evidence>
<dbReference type="GO" id="GO:0005634">
    <property type="term" value="C:nucleus"/>
    <property type="evidence" value="ECO:0007669"/>
    <property type="project" value="UniProtKB-SubCell"/>
</dbReference>
<dbReference type="InterPro" id="IPR035979">
    <property type="entry name" value="RBD_domain_sf"/>
</dbReference>
<dbReference type="PROSITE" id="PS50102">
    <property type="entry name" value="RRM"/>
    <property type="match status" value="3"/>
</dbReference>
<comment type="subcellular location">
    <subcellularLocation>
        <location evidence="1">Nucleus</location>
    </subcellularLocation>
</comment>
<dbReference type="OrthoDB" id="360390at2759"/>
<feature type="domain" description="RRM" evidence="7">
    <location>
        <begin position="681"/>
        <end position="757"/>
    </location>
</feature>
<sequence>MWLEEIEEDIRLAKNHEETRQITQLFDWALHDFYSINVWKRYIDFVTDKHMEDPPSFTLDEVRAVTDQAKNATKFHITQSHIVWDAILDFEEKLLEKLRAASAQLETVRALYIEYLDVPHSMIDTTWQRYSSFITKYFSAEYEARMVDGNAKYSESKKGLNQREAYEDRMDQSLRRSENALPHFQAYIDFEKRNTHFGKKKQSSADVKSEKRKQFYRARFLYERAVAIYYTDQTLWDDYIIYLIDNNTNASETFSVTGRSTMNCPWAGDLWCRHIRIAEVLGKSHVEVARIWDEAFARGMLNSVDTSMEQVVKVLVAKCDYERRRIYWASEDVADQVARLIVTFEEGLKMVNEGDPYRRIDKYYIQILTHTMNDIEKAREIWENMVKIHREYSELWLQYAEWEKGQNNFEEARKIYKKAVNVNSDWPERIFDAYETFEHNFGSLKDLETALTLIRKRAKVVADKRSKYAQQAQVNYPETTSVDVGMKRKAAENYESAPAAKRSKGKEYTKTNRRDREHATVVVENLPKGIKEGELKSFFDICGKIREINIYKEDYKVSAHVEFFDRDSAAAAITKDKKNVGGHEITVYAADCVLYVTNFSDEIDRSALRSLFEKYGEIVEMRYPSQIFKKPRRFCYVEYKEPRAARAALVLDGYEATPGLRLKVVISNPDRRTERGQANKNEIVVRNLPAVVEKNELIEHFRGAGQIVDVRIPMTKDGLCKGKAFVKFSTAEAQTVAASFNETEFKNCLITVDQLGKSRNADSEKTEANQFVEEESKQAPPPVKQSLTTITSLSSEALHPLKSELQRLKLFKEFDGIAKVLAKYKIKTTGMNQDKTNFI</sequence>
<protein>
    <submittedName>
        <fullName evidence="8">3525_t:CDS:1</fullName>
    </submittedName>
</protein>
<organism evidence="8 9">
    <name type="scientific">Paraglomus brasilianum</name>
    <dbReference type="NCBI Taxonomy" id="144538"/>
    <lineage>
        <taxon>Eukaryota</taxon>
        <taxon>Fungi</taxon>
        <taxon>Fungi incertae sedis</taxon>
        <taxon>Mucoromycota</taxon>
        <taxon>Glomeromycotina</taxon>
        <taxon>Glomeromycetes</taxon>
        <taxon>Paraglomerales</taxon>
        <taxon>Paraglomeraceae</taxon>
        <taxon>Paraglomus</taxon>
    </lineage>
</organism>
<evidence type="ECO:0000256" key="4">
    <source>
        <dbReference type="ARBA" id="ARBA00023242"/>
    </source>
</evidence>
<reference evidence="8" key="1">
    <citation type="submission" date="2021-06" db="EMBL/GenBank/DDBJ databases">
        <authorList>
            <person name="Kallberg Y."/>
            <person name="Tangrot J."/>
            <person name="Rosling A."/>
        </authorList>
    </citation>
    <scope>NUCLEOTIDE SEQUENCE</scope>
    <source>
        <strain evidence="8">BR232B</strain>
    </source>
</reference>
<dbReference type="Gene3D" id="1.25.40.10">
    <property type="entry name" value="Tetratricopeptide repeat domain"/>
    <property type="match status" value="2"/>
</dbReference>
<name>A0A9N9CP36_9GLOM</name>
<dbReference type="CDD" id="cd00590">
    <property type="entry name" value="RRM_SF"/>
    <property type="match status" value="1"/>
</dbReference>
<comment type="caution">
    <text evidence="8">The sequence shown here is derived from an EMBL/GenBank/DDBJ whole genome shotgun (WGS) entry which is preliminary data.</text>
</comment>
<dbReference type="InterPro" id="IPR011990">
    <property type="entry name" value="TPR-like_helical_dom_sf"/>
</dbReference>
<dbReference type="Proteomes" id="UP000789739">
    <property type="component" value="Unassembled WGS sequence"/>
</dbReference>